<organism evidence="4 5">
    <name type="scientific">Carnobacterium maltaromaticum</name>
    <name type="common">Carnobacterium piscicola</name>
    <dbReference type="NCBI Taxonomy" id="2751"/>
    <lineage>
        <taxon>Bacteria</taxon>
        <taxon>Bacillati</taxon>
        <taxon>Bacillota</taxon>
        <taxon>Bacilli</taxon>
        <taxon>Lactobacillales</taxon>
        <taxon>Carnobacteriaceae</taxon>
        <taxon>Carnobacterium</taxon>
    </lineage>
</organism>
<dbReference type="InterPro" id="IPR003680">
    <property type="entry name" value="Flavodoxin_fold"/>
</dbReference>
<protein>
    <submittedName>
        <fullName evidence="4">NAD(P)H-dependent oxidoreductase</fullName>
    </submittedName>
</protein>
<reference evidence="4" key="1">
    <citation type="submission" date="2023-08" db="EMBL/GenBank/DDBJ databases">
        <title>Genomic characterization of piscicolin 126 produced by Carnobacterium maltaromaticum CM22 strain isolated from salmon (Salmo salar).</title>
        <authorList>
            <person name="Gonzalez-Gragera E."/>
            <person name="Garcia-Lopez J.D."/>
            <person name="Teso-Perez C."/>
            <person name="Gimenez-Hernandez I."/>
            <person name="Peralta-Sanchez J.M."/>
            <person name="Valdivia E."/>
            <person name="Montalban-Lopez M."/>
            <person name="Martin-Platero A.M."/>
            <person name="Banos A."/>
            <person name="Martinez-Bueno M."/>
        </authorList>
    </citation>
    <scope>NUCLEOTIDE SEQUENCE</scope>
    <source>
        <strain evidence="4">CM22</strain>
    </source>
</reference>
<dbReference type="EMBL" id="JAVBVO010000003">
    <property type="protein sequence ID" value="MDZ5758399.1"/>
    <property type="molecule type" value="Genomic_DNA"/>
</dbReference>
<dbReference type="InterPro" id="IPR029039">
    <property type="entry name" value="Flavoprotein-like_sf"/>
</dbReference>
<evidence type="ECO:0000256" key="1">
    <source>
        <dbReference type="ARBA" id="ARBA00006252"/>
    </source>
</evidence>
<dbReference type="InterPro" id="IPR051545">
    <property type="entry name" value="NAD(P)H_dehydrogenase_qn"/>
</dbReference>
<name>A0AAW9K248_CARML</name>
<dbReference type="Gene3D" id="3.40.50.360">
    <property type="match status" value="1"/>
</dbReference>
<proteinExistence type="inferred from homology"/>
<comment type="similarity">
    <text evidence="1">Belongs to the NAD(P)H dehydrogenase (quinone) family.</text>
</comment>
<keyword evidence="2" id="KW-0560">Oxidoreductase</keyword>
<evidence type="ECO:0000313" key="4">
    <source>
        <dbReference type="EMBL" id="MDZ5758399.1"/>
    </source>
</evidence>
<dbReference type="RefSeq" id="WP_322808761.1">
    <property type="nucleotide sequence ID" value="NZ_JAVBVO010000003.1"/>
</dbReference>
<gene>
    <name evidence="4" type="ORF">RAK27_06955</name>
</gene>
<dbReference type="Pfam" id="PF02525">
    <property type="entry name" value="Flavodoxin_2"/>
    <property type="match status" value="1"/>
</dbReference>
<sequence length="193" mass="22902">MKPTILFVHPWEGSYNKALLTAFEEKFKQERTEYQLIDLYADDFQPIMTKGDLALYNKGETTDPLISKYQAILNQTNELIIISPIWWYELPAIFKGFIDKVMLKDFAYDEKATHLVGKLTHIKRTHLITTATSPKWYLKYIVGNYIQKVLINRTLKDNGIRRVKWHHLGRIKTISQEQRTAFIKKRVEDWFHL</sequence>
<dbReference type="GO" id="GO:0003955">
    <property type="term" value="F:NAD(P)H dehydrogenase (quinone) activity"/>
    <property type="evidence" value="ECO:0007669"/>
    <property type="project" value="TreeGrafter"/>
</dbReference>
<comment type="caution">
    <text evidence="4">The sequence shown here is derived from an EMBL/GenBank/DDBJ whole genome shotgun (WGS) entry which is preliminary data.</text>
</comment>
<dbReference type="AlphaFoldDB" id="A0AAW9K248"/>
<feature type="domain" description="Flavodoxin-like fold" evidence="3">
    <location>
        <begin position="1"/>
        <end position="189"/>
    </location>
</feature>
<dbReference type="SUPFAM" id="SSF52218">
    <property type="entry name" value="Flavoproteins"/>
    <property type="match status" value="1"/>
</dbReference>
<dbReference type="PANTHER" id="PTHR10204">
    <property type="entry name" value="NAD P H OXIDOREDUCTASE-RELATED"/>
    <property type="match status" value="1"/>
</dbReference>
<evidence type="ECO:0000313" key="5">
    <source>
        <dbReference type="Proteomes" id="UP001290462"/>
    </source>
</evidence>
<accession>A0AAW9K248</accession>
<dbReference type="Proteomes" id="UP001290462">
    <property type="component" value="Unassembled WGS sequence"/>
</dbReference>
<evidence type="ECO:0000259" key="3">
    <source>
        <dbReference type="Pfam" id="PF02525"/>
    </source>
</evidence>
<evidence type="ECO:0000256" key="2">
    <source>
        <dbReference type="ARBA" id="ARBA00023002"/>
    </source>
</evidence>
<dbReference type="GO" id="GO:0005829">
    <property type="term" value="C:cytosol"/>
    <property type="evidence" value="ECO:0007669"/>
    <property type="project" value="TreeGrafter"/>
</dbReference>
<dbReference type="PANTHER" id="PTHR10204:SF34">
    <property type="entry name" value="NAD(P)H DEHYDROGENASE [QUINONE] 1 ISOFORM 1"/>
    <property type="match status" value="1"/>
</dbReference>